<dbReference type="InterPro" id="IPR029044">
    <property type="entry name" value="Nucleotide-diphossugar_trans"/>
</dbReference>
<evidence type="ECO:0000313" key="3">
    <source>
        <dbReference type="Proteomes" id="UP000007722"/>
    </source>
</evidence>
<dbReference type="CAZy" id="GT2">
    <property type="family name" value="Glycosyltransferase Family 2"/>
</dbReference>
<dbReference type="InParanoid" id="D7DRN9"/>
<organism evidence="2 3">
    <name type="scientific">Methanococcus voltae (strain ATCC BAA-1334 / A3)</name>
    <dbReference type="NCBI Taxonomy" id="456320"/>
    <lineage>
        <taxon>Archaea</taxon>
        <taxon>Methanobacteriati</taxon>
        <taxon>Methanobacteriota</taxon>
        <taxon>Methanomada group</taxon>
        <taxon>Methanococci</taxon>
        <taxon>Methanococcales</taxon>
        <taxon>Methanococcaceae</taxon>
        <taxon>Methanococcus</taxon>
    </lineage>
</organism>
<dbReference type="CDD" id="cd04179">
    <property type="entry name" value="DPM_DPG-synthase_like"/>
    <property type="match status" value="1"/>
</dbReference>
<keyword evidence="3" id="KW-1185">Reference proteome</keyword>
<protein>
    <submittedName>
        <fullName evidence="2">Glycosyl transferase family 2</fullName>
    </submittedName>
</protein>
<dbReference type="SUPFAM" id="SSF53448">
    <property type="entry name" value="Nucleotide-diphospho-sugar transferases"/>
    <property type="match status" value="1"/>
</dbReference>
<dbReference type="FunCoup" id="D7DRN9">
    <property type="interactions" value="17"/>
</dbReference>
<dbReference type="EMBL" id="CP002057">
    <property type="protein sequence ID" value="ADI35799.1"/>
    <property type="molecule type" value="Genomic_DNA"/>
</dbReference>
<keyword evidence="2" id="KW-0808">Transferase</keyword>
<dbReference type="InterPro" id="IPR050256">
    <property type="entry name" value="Glycosyltransferase_2"/>
</dbReference>
<dbReference type="PANTHER" id="PTHR48090">
    <property type="entry name" value="UNDECAPRENYL-PHOSPHATE 4-DEOXY-4-FORMAMIDO-L-ARABINOSE TRANSFERASE-RELATED"/>
    <property type="match status" value="1"/>
</dbReference>
<dbReference type="HOGENOM" id="CLU_033536_7_4_2"/>
<dbReference type="Proteomes" id="UP000007722">
    <property type="component" value="Chromosome"/>
</dbReference>
<sequence>MDTIIVIPAYNEEKNIYGLLNDLTYVGVDIIVIDDGSTDKTHELTSKFIKTYYKNNLKKTGIKNLSELKDLNGLGTPKNNNDLKDIIIINNVNESEAGNTSNESANTNNNNIESFNFSKSREIAINIIKVGENKGKANAIKLGTEYAFKNHYDAVVYMDADYQHEPYDVPKLLNELCKKETDAVFGIRNYSKVPFFRNITNQIANIGISAISSYYLQRKICLKDVQCGFKAIKLKNLKDIEYGNYYSLEHILTLELLRKDIKLKQIPISTNYHENAVSNITFKKGFDIFLEVIKYVKK</sequence>
<dbReference type="eggNOG" id="arCOG00895">
    <property type="taxonomic scope" value="Archaea"/>
</dbReference>
<dbReference type="STRING" id="456320.Mvol_0139"/>
<dbReference type="AlphaFoldDB" id="D7DRN9"/>
<dbReference type="KEGG" id="mvo:Mvol_0139"/>
<proteinExistence type="predicted"/>
<evidence type="ECO:0000259" key="1">
    <source>
        <dbReference type="Pfam" id="PF00535"/>
    </source>
</evidence>
<accession>D7DRN9</accession>
<dbReference type="OrthoDB" id="11098at2157"/>
<dbReference type="GO" id="GO:0016740">
    <property type="term" value="F:transferase activity"/>
    <property type="evidence" value="ECO:0007669"/>
    <property type="project" value="UniProtKB-KW"/>
</dbReference>
<name>D7DRN9_METV3</name>
<dbReference type="Pfam" id="PF00535">
    <property type="entry name" value="Glycos_transf_2"/>
    <property type="match status" value="2"/>
</dbReference>
<feature type="domain" description="Glycosyltransferase 2-like" evidence="1">
    <location>
        <begin position="5"/>
        <end position="54"/>
    </location>
</feature>
<dbReference type="eggNOG" id="arCOG00894">
    <property type="taxonomic scope" value="Archaea"/>
</dbReference>
<evidence type="ECO:0000313" key="2">
    <source>
        <dbReference type="EMBL" id="ADI35799.1"/>
    </source>
</evidence>
<gene>
    <name evidence="2" type="ordered locus">Mvol_0139</name>
</gene>
<dbReference type="Gene3D" id="3.90.550.10">
    <property type="entry name" value="Spore Coat Polysaccharide Biosynthesis Protein SpsA, Chain A"/>
    <property type="match status" value="1"/>
</dbReference>
<feature type="domain" description="Glycosyltransferase 2-like" evidence="1">
    <location>
        <begin position="123"/>
        <end position="207"/>
    </location>
</feature>
<reference evidence="2 3" key="1">
    <citation type="submission" date="2010-05" db="EMBL/GenBank/DDBJ databases">
        <title>Complete sequence of Methanococcus voltae A3.</title>
        <authorList>
            <consortium name="US DOE Joint Genome Institute"/>
            <person name="Lucas S."/>
            <person name="Copeland A."/>
            <person name="Lapidus A."/>
            <person name="Cheng J.-F."/>
            <person name="Bruce D."/>
            <person name="Goodwin L."/>
            <person name="Pitluck S."/>
            <person name="Lowry S."/>
            <person name="Clum A."/>
            <person name="Land M."/>
            <person name="Hauser L."/>
            <person name="Kyrpides N."/>
            <person name="Mikhailova N."/>
            <person name="Whitman W.B."/>
            <person name="Woyke T."/>
        </authorList>
    </citation>
    <scope>NUCLEOTIDE SEQUENCE [LARGE SCALE GENOMIC DNA]</scope>
    <source>
        <strain evidence="3">ATCC BAA-1334 / A3</strain>
    </source>
</reference>
<dbReference type="InterPro" id="IPR001173">
    <property type="entry name" value="Glyco_trans_2-like"/>
</dbReference>